<comment type="caution">
    <text evidence="2">The sequence shown here is derived from an EMBL/GenBank/DDBJ whole genome shotgun (WGS) entry which is preliminary data.</text>
</comment>
<name>A0A8S1KVW8_PARPR</name>
<dbReference type="Proteomes" id="UP000688137">
    <property type="component" value="Unassembled WGS sequence"/>
</dbReference>
<evidence type="ECO:0000313" key="2">
    <source>
        <dbReference type="EMBL" id="CAD8058035.1"/>
    </source>
</evidence>
<gene>
    <name evidence="2" type="ORF">PPRIM_AZ9-3.1.T0270003</name>
</gene>
<evidence type="ECO:0000313" key="3">
    <source>
        <dbReference type="Proteomes" id="UP000688137"/>
    </source>
</evidence>
<evidence type="ECO:0000256" key="1">
    <source>
        <dbReference type="SAM" id="Phobius"/>
    </source>
</evidence>
<keyword evidence="3" id="KW-1185">Reference proteome</keyword>
<protein>
    <recommendedName>
        <fullName evidence="4">Transmembrane protein</fullName>
    </recommendedName>
</protein>
<organism evidence="2 3">
    <name type="scientific">Paramecium primaurelia</name>
    <dbReference type="NCBI Taxonomy" id="5886"/>
    <lineage>
        <taxon>Eukaryota</taxon>
        <taxon>Sar</taxon>
        <taxon>Alveolata</taxon>
        <taxon>Ciliophora</taxon>
        <taxon>Intramacronucleata</taxon>
        <taxon>Oligohymenophorea</taxon>
        <taxon>Peniculida</taxon>
        <taxon>Parameciidae</taxon>
        <taxon>Paramecium</taxon>
    </lineage>
</organism>
<evidence type="ECO:0008006" key="4">
    <source>
        <dbReference type="Google" id="ProtNLM"/>
    </source>
</evidence>
<feature type="transmembrane region" description="Helical" evidence="1">
    <location>
        <begin position="20"/>
        <end position="39"/>
    </location>
</feature>
<sequence length="247" mass="30496">MELQSKIQNFFIQQPTLTNINLYKFFTIQTFEGFLISIWKIMGMKFHNYYCIFLKKMQNVINMLYIFKDRYIFLRKCNLNQKKRLQIIFKWWRGRQYDPSFQDIYHLFNNEKIPFPLQLNKFAEFLIILIFAIQYDPAKFDYIFTQQIFAFCLMGIFPAIIKTISFRQFIQNLIYKQDLYQGNQKHFDNKYLQLKRKVLAQMKKLAKLIIILMYQYLRIKLQKERINKNNFWRQSHFGDSRYIQDCL</sequence>
<keyword evidence="1" id="KW-0472">Membrane</keyword>
<keyword evidence="1" id="KW-0812">Transmembrane</keyword>
<dbReference type="EMBL" id="CAJJDM010000026">
    <property type="protein sequence ID" value="CAD8058035.1"/>
    <property type="molecule type" value="Genomic_DNA"/>
</dbReference>
<accession>A0A8S1KVW8</accession>
<dbReference type="AlphaFoldDB" id="A0A8S1KVW8"/>
<reference evidence="2" key="1">
    <citation type="submission" date="2021-01" db="EMBL/GenBank/DDBJ databases">
        <authorList>
            <consortium name="Genoscope - CEA"/>
            <person name="William W."/>
        </authorList>
    </citation>
    <scope>NUCLEOTIDE SEQUENCE</scope>
</reference>
<keyword evidence="1" id="KW-1133">Transmembrane helix</keyword>
<proteinExistence type="predicted"/>
<feature type="transmembrane region" description="Helical" evidence="1">
    <location>
        <begin position="142"/>
        <end position="161"/>
    </location>
</feature>